<dbReference type="OrthoDB" id="9764669at2"/>
<evidence type="ECO:0000256" key="10">
    <source>
        <dbReference type="PROSITE-ProRule" id="PRU01360"/>
    </source>
</evidence>
<evidence type="ECO:0000256" key="11">
    <source>
        <dbReference type="RuleBase" id="RU003357"/>
    </source>
</evidence>
<keyword evidence="6 11" id="KW-0798">TonB box</keyword>
<gene>
    <name evidence="14" type="ORF">CGC58_04980</name>
</gene>
<sequence>MKRVYLLLLFSLFITSLFGQYSISGKVIDCQTNKSISNVSVEIQGIEKQVFSDKNGNFIFNNMPKGKYILYLAKDGFKGTFTSIHLTEKTNNLTLSICRDKDIEIGEVIVTATRTPKNLKNVPITVQVITSEEIRKSQATDFQNFLETEFSGINFTYDGGMPNINMMGFGGKYVLFLMNGERMAGETFDNIDYDRIDLDNIERIEIIKGASSSLYGSNALGGVINIITKDAQNPIDITASYLYDTNQDHKINLSLGTRQKWGSLGVASFYKQREPYMLTDTSPLQRIYADGTVKETELSQMNVAGFTNYGASPKLKFNIIPQKMSLELTPSYYFSERNSGTQAAEKVRDHYHNYTMGAKTDFSFDENKTLSLSGAFDQYDKSNYYRLLNEREKNYENIIWRVAAQYNQIINKKHTFVAGGEVFSDKLLSFRFNSKGTETTESAKNYTLFAQQDWVFSPRFTLVTGVRMDYHSFFKEHFTYRLSGMYKVNDLTFRLGYSTGFRSPTLKELYTNWFHPWGGGFQIMGNKNLKPESNNNINFSVDYNTKKWNITAMTQVSVMKDKIDNDWNSSRDTIQYTNFSGKTRIIGSELSATYRLSKSFKIKGSYSYYNAEKRKSTNRPHTFTFKAEYIPKSEAKYIPNVILSGKHVSSSKLFGLDSDDQEFHIPYEGYTIWRLQTSIRLPYYFTLNAGINNLFDYVTKTTSFYSSISPGRTYFIGLKWSLY</sequence>
<evidence type="ECO:0000256" key="2">
    <source>
        <dbReference type="ARBA" id="ARBA00022448"/>
    </source>
</evidence>
<dbReference type="Proteomes" id="UP000217348">
    <property type="component" value="Chromosome"/>
</dbReference>
<name>A0A250FYQ9_9FLAO</name>
<evidence type="ECO:0000259" key="12">
    <source>
        <dbReference type="Pfam" id="PF00593"/>
    </source>
</evidence>
<protein>
    <submittedName>
        <fullName evidence="14">TonB-dependent receptor</fullName>
    </submittedName>
</protein>
<organism evidence="14 15">
    <name type="scientific">Capnocytophaga stomatis</name>
    <dbReference type="NCBI Taxonomy" id="1848904"/>
    <lineage>
        <taxon>Bacteria</taxon>
        <taxon>Pseudomonadati</taxon>
        <taxon>Bacteroidota</taxon>
        <taxon>Flavobacteriia</taxon>
        <taxon>Flavobacteriales</taxon>
        <taxon>Flavobacteriaceae</taxon>
        <taxon>Capnocytophaga</taxon>
    </lineage>
</organism>
<evidence type="ECO:0000256" key="5">
    <source>
        <dbReference type="ARBA" id="ARBA00022729"/>
    </source>
</evidence>
<keyword evidence="4 10" id="KW-0812">Transmembrane</keyword>
<keyword evidence="7 10" id="KW-0472">Membrane</keyword>
<dbReference type="Pfam" id="PF13715">
    <property type="entry name" value="CarbopepD_reg_2"/>
    <property type="match status" value="1"/>
</dbReference>
<evidence type="ECO:0000256" key="7">
    <source>
        <dbReference type="ARBA" id="ARBA00023136"/>
    </source>
</evidence>
<keyword evidence="5" id="KW-0732">Signal</keyword>
<dbReference type="AlphaFoldDB" id="A0A250FYQ9"/>
<dbReference type="InterPro" id="IPR039426">
    <property type="entry name" value="TonB-dep_rcpt-like"/>
</dbReference>
<dbReference type="RefSeq" id="WP_095895517.1">
    <property type="nucleotide sequence ID" value="NZ_CP022387.1"/>
</dbReference>
<dbReference type="Gene3D" id="2.60.40.1120">
    <property type="entry name" value="Carboxypeptidase-like, regulatory domain"/>
    <property type="match status" value="1"/>
</dbReference>
<comment type="subcellular location">
    <subcellularLocation>
        <location evidence="1 10">Cell outer membrane</location>
        <topology evidence="1 10">Multi-pass membrane protein</topology>
    </subcellularLocation>
</comment>
<dbReference type="PANTHER" id="PTHR30069:SF29">
    <property type="entry name" value="HEMOGLOBIN AND HEMOGLOBIN-HAPTOGLOBIN-BINDING PROTEIN 1-RELATED"/>
    <property type="match status" value="1"/>
</dbReference>
<keyword evidence="2 10" id="KW-0813">Transport</keyword>
<dbReference type="InterPro" id="IPR000531">
    <property type="entry name" value="Beta-barrel_TonB"/>
</dbReference>
<evidence type="ECO:0000256" key="6">
    <source>
        <dbReference type="ARBA" id="ARBA00023077"/>
    </source>
</evidence>
<dbReference type="CDD" id="cd01347">
    <property type="entry name" value="ligand_gated_channel"/>
    <property type="match status" value="1"/>
</dbReference>
<dbReference type="InterPro" id="IPR008969">
    <property type="entry name" value="CarboxyPept-like_regulatory"/>
</dbReference>
<proteinExistence type="inferred from homology"/>
<keyword evidence="8 14" id="KW-0675">Receptor</keyword>
<dbReference type="KEGG" id="csto:CGC58_04980"/>
<evidence type="ECO:0000259" key="13">
    <source>
        <dbReference type="Pfam" id="PF07715"/>
    </source>
</evidence>
<dbReference type="SUPFAM" id="SSF56935">
    <property type="entry name" value="Porins"/>
    <property type="match status" value="1"/>
</dbReference>
<dbReference type="GO" id="GO:0009279">
    <property type="term" value="C:cell outer membrane"/>
    <property type="evidence" value="ECO:0007669"/>
    <property type="project" value="UniProtKB-SubCell"/>
</dbReference>
<evidence type="ECO:0000256" key="8">
    <source>
        <dbReference type="ARBA" id="ARBA00023170"/>
    </source>
</evidence>
<evidence type="ECO:0000313" key="15">
    <source>
        <dbReference type="Proteomes" id="UP000217348"/>
    </source>
</evidence>
<dbReference type="Pfam" id="PF07715">
    <property type="entry name" value="Plug"/>
    <property type="match status" value="1"/>
</dbReference>
<evidence type="ECO:0000256" key="4">
    <source>
        <dbReference type="ARBA" id="ARBA00022692"/>
    </source>
</evidence>
<evidence type="ECO:0000313" key="14">
    <source>
        <dbReference type="EMBL" id="ATA89126.1"/>
    </source>
</evidence>
<dbReference type="PANTHER" id="PTHR30069">
    <property type="entry name" value="TONB-DEPENDENT OUTER MEMBRANE RECEPTOR"/>
    <property type="match status" value="1"/>
</dbReference>
<dbReference type="InterPro" id="IPR036942">
    <property type="entry name" value="Beta-barrel_TonB_sf"/>
</dbReference>
<feature type="domain" description="TonB-dependent receptor plug" evidence="13">
    <location>
        <begin position="119"/>
        <end position="223"/>
    </location>
</feature>
<dbReference type="Pfam" id="PF00593">
    <property type="entry name" value="TonB_dep_Rec_b-barrel"/>
    <property type="match status" value="1"/>
</dbReference>
<comment type="similarity">
    <text evidence="10 11">Belongs to the TonB-dependent receptor family.</text>
</comment>
<keyword evidence="3 10" id="KW-1134">Transmembrane beta strand</keyword>
<dbReference type="Gene3D" id="2.40.170.20">
    <property type="entry name" value="TonB-dependent receptor, beta-barrel domain"/>
    <property type="match status" value="1"/>
</dbReference>
<dbReference type="InterPro" id="IPR037066">
    <property type="entry name" value="Plug_dom_sf"/>
</dbReference>
<dbReference type="EMBL" id="CP022387">
    <property type="protein sequence ID" value="ATA89126.1"/>
    <property type="molecule type" value="Genomic_DNA"/>
</dbReference>
<evidence type="ECO:0000256" key="3">
    <source>
        <dbReference type="ARBA" id="ARBA00022452"/>
    </source>
</evidence>
<dbReference type="SUPFAM" id="SSF49464">
    <property type="entry name" value="Carboxypeptidase regulatory domain-like"/>
    <property type="match status" value="1"/>
</dbReference>
<dbReference type="GO" id="GO:0044718">
    <property type="term" value="P:siderophore transmembrane transport"/>
    <property type="evidence" value="ECO:0007669"/>
    <property type="project" value="TreeGrafter"/>
</dbReference>
<dbReference type="PROSITE" id="PS52016">
    <property type="entry name" value="TONB_DEPENDENT_REC_3"/>
    <property type="match status" value="1"/>
</dbReference>
<accession>A0A250FYQ9</accession>
<reference evidence="15" key="1">
    <citation type="submission" date="2017-06" db="EMBL/GenBank/DDBJ databases">
        <title>Capnocytophaga spp. assemblies.</title>
        <authorList>
            <person name="Gulvik C.A."/>
        </authorList>
    </citation>
    <scope>NUCLEOTIDE SEQUENCE [LARGE SCALE GENOMIC DNA]</scope>
    <source>
        <strain evidence="15">H2177</strain>
    </source>
</reference>
<dbReference type="GO" id="GO:0015344">
    <property type="term" value="F:siderophore uptake transmembrane transporter activity"/>
    <property type="evidence" value="ECO:0007669"/>
    <property type="project" value="TreeGrafter"/>
</dbReference>
<dbReference type="Gene3D" id="2.170.130.10">
    <property type="entry name" value="TonB-dependent receptor, plug domain"/>
    <property type="match status" value="1"/>
</dbReference>
<dbReference type="InterPro" id="IPR012910">
    <property type="entry name" value="Plug_dom"/>
</dbReference>
<feature type="domain" description="TonB-dependent receptor-like beta-barrel" evidence="12">
    <location>
        <begin position="308"/>
        <end position="694"/>
    </location>
</feature>
<evidence type="ECO:0000256" key="9">
    <source>
        <dbReference type="ARBA" id="ARBA00023237"/>
    </source>
</evidence>
<evidence type="ECO:0000256" key="1">
    <source>
        <dbReference type="ARBA" id="ARBA00004571"/>
    </source>
</evidence>
<keyword evidence="9 10" id="KW-0998">Cell outer membrane</keyword>